<dbReference type="GO" id="GO:0005886">
    <property type="term" value="C:plasma membrane"/>
    <property type="evidence" value="ECO:0007669"/>
    <property type="project" value="UniProtKB-SubCell"/>
</dbReference>
<evidence type="ECO:0000313" key="10">
    <source>
        <dbReference type="Proteomes" id="UP000236447"/>
    </source>
</evidence>
<dbReference type="PROSITE" id="PS00216">
    <property type="entry name" value="SUGAR_TRANSPORT_1"/>
    <property type="match status" value="1"/>
</dbReference>
<dbReference type="EMBL" id="CP010725">
    <property type="protein sequence ID" value="AUQ97617.1"/>
    <property type="molecule type" value="Genomic_DNA"/>
</dbReference>
<evidence type="ECO:0000256" key="4">
    <source>
        <dbReference type="ARBA" id="ARBA00022989"/>
    </source>
</evidence>
<dbReference type="GO" id="GO:0022857">
    <property type="term" value="F:transmembrane transporter activity"/>
    <property type="evidence" value="ECO:0007669"/>
    <property type="project" value="InterPro"/>
</dbReference>
<feature type="transmembrane region" description="Helical" evidence="6">
    <location>
        <begin position="116"/>
        <end position="138"/>
    </location>
</feature>
<feature type="transmembrane region" description="Helical" evidence="6">
    <location>
        <begin position="287"/>
        <end position="305"/>
    </location>
</feature>
<evidence type="ECO:0000256" key="5">
    <source>
        <dbReference type="ARBA" id="ARBA00023136"/>
    </source>
</evidence>
<dbReference type="Proteomes" id="UP000236536">
    <property type="component" value="Chromosome"/>
</dbReference>
<dbReference type="InterPro" id="IPR036259">
    <property type="entry name" value="MFS_trans_sf"/>
</dbReference>
<feature type="transmembrane region" description="Helical" evidence="6">
    <location>
        <begin position="85"/>
        <end position="104"/>
    </location>
</feature>
<comment type="subcellular location">
    <subcellularLocation>
        <location evidence="1">Cell membrane</location>
        <topology evidence="1">Multi-pass membrane protein</topology>
    </subcellularLocation>
</comment>
<dbReference type="EMBL" id="CP010705">
    <property type="protein sequence ID" value="AUQ95890.1"/>
    <property type="molecule type" value="Genomic_DNA"/>
</dbReference>
<dbReference type="InterPro" id="IPR011701">
    <property type="entry name" value="MFS"/>
</dbReference>
<dbReference type="PANTHER" id="PTHR43124:SF3">
    <property type="entry name" value="CHLORAMPHENICOL EFFLUX PUMP RV0191"/>
    <property type="match status" value="1"/>
</dbReference>
<dbReference type="CDD" id="cd17473">
    <property type="entry name" value="MFS_arabinose_efflux_permease_like"/>
    <property type="match status" value="1"/>
</dbReference>
<evidence type="ECO:0000313" key="9">
    <source>
        <dbReference type="EMBL" id="AUQ97617.1"/>
    </source>
</evidence>
<keyword evidence="11" id="KW-1185">Reference proteome</keyword>
<evidence type="ECO:0000259" key="7">
    <source>
        <dbReference type="PROSITE" id="PS50850"/>
    </source>
</evidence>
<feature type="transmembrane region" description="Helical" evidence="6">
    <location>
        <begin position="150"/>
        <end position="169"/>
    </location>
</feature>
<dbReference type="Pfam" id="PF07690">
    <property type="entry name" value="MFS_1"/>
    <property type="match status" value="1"/>
</dbReference>
<evidence type="ECO:0000256" key="3">
    <source>
        <dbReference type="ARBA" id="ARBA00022692"/>
    </source>
</evidence>
<feature type="transmembrane region" description="Helical" evidence="6">
    <location>
        <begin position="311"/>
        <end position="334"/>
    </location>
</feature>
<dbReference type="InterPro" id="IPR050189">
    <property type="entry name" value="MFS_Efflux_Transporters"/>
</dbReference>
<name>A0A2I7GCR0_9RHOB</name>
<sequence>MSGQIDTGSDGIWRDPRAIALLLAATLTIMANATISPALPGIEAEFAGSPNAALLTRFLVPAPSLSVLICAPVAGWFADRYGRRWMLLLGVVLFAISGAAGLMLPDLTSIMISRLLLGVAVAMIMTAQTALIGDYFVGDARRSMMGLQTSARNFGGLLFITSAGWLALISPRLPFAIYGAAIILVPLVWRYVTEPDPLRQNQHVTGSEGGAGHVRWRILLSGLALLQMITSLVFFMMPTQLPFFLASQGGDHSAKTGLMLGILTLSGGMMGFFYLRINRVLREAGSYMLGYALMAGGFLLLTVDGDLWHSMAMVTIGGGLATVMPNFIALALALSPANRRGIVAGALMASVFLGQVLSPAVSIPGIAKLGFLGMFRAAAVLLACLAIGAAMWALIPRLNMILIEPFRGLRRSR</sequence>
<accession>A0A2I7GCR0</accession>
<feature type="transmembrane region" description="Helical" evidence="6">
    <location>
        <begin position="373"/>
        <end position="395"/>
    </location>
</feature>
<dbReference type="AlphaFoldDB" id="A0A2I7GCR0"/>
<feature type="transmembrane region" description="Helical" evidence="6">
    <location>
        <begin position="341"/>
        <end position="361"/>
    </location>
</feature>
<feature type="transmembrane region" description="Helical" evidence="6">
    <location>
        <begin position="58"/>
        <end position="78"/>
    </location>
</feature>
<protein>
    <submittedName>
        <fullName evidence="8 9">Major facilitator superfamily transporter</fullName>
    </submittedName>
</protein>
<dbReference type="InterPro" id="IPR020846">
    <property type="entry name" value="MFS_dom"/>
</dbReference>
<evidence type="ECO:0000313" key="11">
    <source>
        <dbReference type="Proteomes" id="UP000236536"/>
    </source>
</evidence>
<dbReference type="PROSITE" id="PS50850">
    <property type="entry name" value="MFS"/>
    <property type="match status" value="1"/>
</dbReference>
<evidence type="ECO:0000256" key="1">
    <source>
        <dbReference type="ARBA" id="ARBA00004651"/>
    </source>
</evidence>
<evidence type="ECO:0000256" key="2">
    <source>
        <dbReference type="ARBA" id="ARBA00022475"/>
    </source>
</evidence>
<evidence type="ECO:0000313" key="8">
    <source>
        <dbReference type="EMBL" id="AUQ95890.1"/>
    </source>
</evidence>
<feature type="transmembrane region" description="Helical" evidence="6">
    <location>
        <begin position="257"/>
        <end position="275"/>
    </location>
</feature>
<dbReference type="PANTHER" id="PTHR43124">
    <property type="entry name" value="PURINE EFFLUX PUMP PBUE"/>
    <property type="match status" value="1"/>
</dbReference>
<dbReference type="SUPFAM" id="SSF103473">
    <property type="entry name" value="MFS general substrate transporter"/>
    <property type="match status" value="1"/>
</dbReference>
<reference evidence="8 11" key="3">
    <citation type="journal article" date="2017" name="Int. J. Syst. Evol. Microbiol.">
        <title>Adaptation of Surface-Associated Bacteria to the Open Ocean: A Genomically Distinct Subpopulation of Phaeobacter gallaeciensis Colonizes Pacific Mesozooplankton.</title>
        <authorList>
            <person name="Freese H.M."/>
            <person name="Methner A."/>
            <person name="Overmann J."/>
        </authorList>
    </citation>
    <scope>NUCLEOTIDE SEQUENCE [LARGE SCALE GENOMIC DNA]</scope>
    <source>
        <strain evidence="8 11">P66</strain>
    </source>
</reference>
<dbReference type="InterPro" id="IPR005829">
    <property type="entry name" value="Sugar_transporter_CS"/>
</dbReference>
<dbReference type="Gene3D" id="1.20.1250.20">
    <property type="entry name" value="MFS general substrate transporter like domains"/>
    <property type="match status" value="1"/>
</dbReference>
<gene>
    <name evidence="8" type="ORF">PhaeoP66_03139</name>
    <name evidence="9" type="ORF">PhaeoP88_00212</name>
</gene>
<keyword evidence="4 6" id="KW-1133">Transmembrane helix</keyword>
<dbReference type="Proteomes" id="UP000236447">
    <property type="component" value="Chromosome"/>
</dbReference>
<feature type="transmembrane region" description="Helical" evidence="6">
    <location>
        <begin position="175"/>
        <end position="193"/>
    </location>
</feature>
<reference evidence="10 11" key="2">
    <citation type="journal article" date="2017" name="Genome Biol. Evol.">
        <title>Trajectories and Drivers of Genome Evolution in Surface-Associated Marine Phaeobacter.</title>
        <authorList>
            <person name="Freese H.M."/>
            <person name="Sikorski J."/>
            <person name="Bunk B."/>
            <person name="Scheuner C."/>
            <person name="Meier-Kolthoff J.P."/>
            <person name="Sproer C."/>
            <person name="Gram L."/>
            <person name="Overmann J."/>
        </authorList>
    </citation>
    <scope>NUCLEOTIDE SEQUENCE [LARGE SCALE GENOMIC DNA]</scope>
    <source>
        <strain evidence="8 11">P66</strain>
        <strain evidence="9 10">P88</strain>
    </source>
</reference>
<keyword evidence="5 6" id="KW-0472">Membrane</keyword>
<organism evidence="9 10">
    <name type="scientific">Phaeobacter inhibens</name>
    <dbReference type="NCBI Taxonomy" id="221822"/>
    <lineage>
        <taxon>Bacteria</taxon>
        <taxon>Pseudomonadati</taxon>
        <taxon>Pseudomonadota</taxon>
        <taxon>Alphaproteobacteria</taxon>
        <taxon>Rhodobacterales</taxon>
        <taxon>Roseobacteraceae</taxon>
        <taxon>Phaeobacter</taxon>
    </lineage>
</organism>
<evidence type="ECO:0000256" key="6">
    <source>
        <dbReference type="SAM" id="Phobius"/>
    </source>
</evidence>
<reference evidence="9 10" key="1">
    <citation type="journal article" date="2017" name="Front. Microbiol.">
        <title>Phaeobacter piscinae sp. nov., a species of the Roseobacter group and potential aquaculture probiont.</title>
        <authorList>
            <person name="Sonnenschein E.C."/>
            <person name="Phippen C.B.W."/>
            <person name="Nielsen K.F."/>
            <person name="Mateiu R.V."/>
            <person name="Melchiorsen J."/>
            <person name="Gram L."/>
            <person name="Overmann J."/>
            <person name="Freese H.M."/>
        </authorList>
    </citation>
    <scope>NUCLEOTIDE SEQUENCE [LARGE SCALE GENOMIC DNA]</scope>
    <source>
        <strain evidence="9 10">P88</strain>
    </source>
</reference>
<keyword evidence="2" id="KW-1003">Cell membrane</keyword>
<keyword evidence="3 6" id="KW-0812">Transmembrane</keyword>
<dbReference type="RefSeq" id="WP_102874933.1">
    <property type="nucleotide sequence ID" value="NZ_CP010599.1"/>
</dbReference>
<feature type="transmembrane region" description="Helical" evidence="6">
    <location>
        <begin position="18"/>
        <end position="38"/>
    </location>
</feature>
<feature type="domain" description="Major facilitator superfamily (MFS) profile" evidence="7">
    <location>
        <begin position="17"/>
        <end position="400"/>
    </location>
</feature>
<proteinExistence type="predicted"/>
<feature type="transmembrane region" description="Helical" evidence="6">
    <location>
        <begin position="214"/>
        <end position="237"/>
    </location>
</feature>